<dbReference type="SUPFAM" id="SSF46689">
    <property type="entry name" value="Homeodomain-like"/>
    <property type="match status" value="1"/>
</dbReference>
<dbReference type="SMART" id="SM00342">
    <property type="entry name" value="HTH_ARAC"/>
    <property type="match status" value="1"/>
</dbReference>
<feature type="compositionally biased region" description="Basic and acidic residues" evidence="4">
    <location>
        <begin position="1"/>
        <end position="12"/>
    </location>
</feature>
<sequence length="364" mass="39881">MPHTRTSADHPRSATPPARPRATVAAGFVTGMLAGMRQRGLDPAPLLAAAGITLAGAEDRVALDRYAALYNLIVAELGDEGFGLFSRPLAPGCFEFLCRGMLGAATLGEALERAARFLRLVLPDLALSLHRHAEHAELRIAETRALTDHPDAPARVFAFEWLLRLVHGVASWFAGRGLALDAVRFPYARPAHADDYALVYTEHSSFGGEVLSARFKRNLLDLPLRRDEAALAAFLDGAPGRITMLYRRDREMVLRVRDLLRAALPDNPTLEDVARSLHLSPRSLHRRLEEEGSGFRTIKDALRRDLALARLAKSRQPIADLAADLGYADPSAFYRAVVGWTGLSPERFRRQLAQAEPAQTAPPG</sequence>
<protein>
    <submittedName>
        <fullName evidence="6">AraC family transcriptional regulator</fullName>
    </submittedName>
</protein>
<dbReference type="InterPro" id="IPR018060">
    <property type="entry name" value="HTH_AraC"/>
</dbReference>
<organism evidence="6 7">
    <name type="scientific">Azoarcus indigens</name>
    <dbReference type="NCBI Taxonomy" id="29545"/>
    <lineage>
        <taxon>Bacteria</taxon>
        <taxon>Pseudomonadati</taxon>
        <taxon>Pseudomonadota</taxon>
        <taxon>Betaproteobacteria</taxon>
        <taxon>Rhodocyclales</taxon>
        <taxon>Zoogloeaceae</taxon>
        <taxon>Azoarcus</taxon>
    </lineage>
</organism>
<dbReference type="AlphaFoldDB" id="A0A4R6E3P3"/>
<keyword evidence="7" id="KW-1185">Reference proteome</keyword>
<dbReference type="Pfam" id="PF12833">
    <property type="entry name" value="HTH_18"/>
    <property type="match status" value="1"/>
</dbReference>
<gene>
    <name evidence="6" type="ORF">C7389_106139</name>
</gene>
<dbReference type="EMBL" id="SNVV01000006">
    <property type="protein sequence ID" value="TDN52440.1"/>
    <property type="molecule type" value="Genomic_DNA"/>
</dbReference>
<reference evidence="6 7" key="1">
    <citation type="submission" date="2019-03" db="EMBL/GenBank/DDBJ databases">
        <title>Genomic Encyclopedia of Type Strains, Phase IV (KMG-IV): sequencing the most valuable type-strain genomes for metagenomic binning, comparative biology and taxonomic classification.</title>
        <authorList>
            <person name="Goeker M."/>
        </authorList>
    </citation>
    <scope>NUCLEOTIDE SEQUENCE [LARGE SCALE GENOMIC DNA]</scope>
    <source>
        <strain evidence="6 7">DSM 12121</strain>
    </source>
</reference>
<dbReference type="Pfam" id="PF12625">
    <property type="entry name" value="Arabinose_bd"/>
    <property type="match status" value="1"/>
</dbReference>
<dbReference type="GO" id="GO:0000976">
    <property type="term" value="F:transcription cis-regulatory region binding"/>
    <property type="evidence" value="ECO:0007669"/>
    <property type="project" value="TreeGrafter"/>
</dbReference>
<feature type="region of interest" description="Disordered" evidence="4">
    <location>
        <begin position="1"/>
        <end position="20"/>
    </location>
</feature>
<name>A0A4R6E3P3_9RHOO</name>
<evidence type="ECO:0000313" key="7">
    <source>
        <dbReference type="Proteomes" id="UP000295129"/>
    </source>
</evidence>
<evidence type="ECO:0000256" key="1">
    <source>
        <dbReference type="ARBA" id="ARBA00023015"/>
    </source>
</evidence>
<dbReference type="GO" id="GO:0003700">
    <property type="term" value="F:DNA-binding transcription factor activity"/>
    <property type="evidence" value="ECO:0007669"/>
    <property type="project" value="InterPro"/>
</dbReference>
<comment type="caution">
    <text evidence="6">The sequence shown here is derived from an EMBL/GenBank/DDBJ whole genome shotgun (WGS) entry which is preliminary data.</text>
</comment>
<evidence type="ECO:0000256" key="3">
    <source>
        <dbReference type="ARBA" id="ARBA00023163"/>
    </source>
</evidence>
<dbReference type="RefSeq" id="WP_425455567.1">
    <property type="nucleotide sequence ID" value="NZ_SNVV01000006.1"/>
</dbReference>
<keyword evidence="3" id="KW-0804">Transcription</keyword>
<dbReference type="GO" id="GO:0005829">
    <property type="term" value="C:cytosol"/>
    <property type="evidence" value="ECO:0007669"/>
    <property type="project" value="TreeGrafter"/>
</dbReference>
<keyword evidence="2" id="KW-0238">DNA-binding</keyword>
<evidence type="ECO:0000256" key="2">
    <source>
        <dbReference type="ARBA" id="ARBA00023125"/>
    </source>
</evidence>
<dbReference type="InterPro" id="IPR009057">
    <property type="entry name" value="Homeodomain-like_sf"/>
</dbReference>
<feature type="domain" description="HTH araC/xylS-type" evidence="5">
    <location>
        <begin position="254"/>
        <end position="351"/>
    </location>
</feature>
<keyword evidence="1" id="KW-0805">Transcription regulation</keyword>
<dbReference type="InterPro" id="IPR032687">
    <property type="entry name" value="AraC-type_N"/>
</dbReference>
<dbReference type="PROSITE" id="PS01124">
    <property type="entry name" value="HTH_ARAC_FAMILY_2"/>
    <property type="match status" value="1"/>
</dbReference>
<dbReference type="Gene3D" id="1.10.10.60">
    <property type="entry name" value="Homeodomain-like"/>
    <property type="match status" value="1"/>
</dbReference>
<dbReference type="Proteomes" id="UP000295129">
    <property type="component" value="Unassembled WGS sequence"/>
</dbReference>
<dbReference type="PANTHER" id="PTHR47894">
    <property type="entry name" value="HTH-TYPE TRANSCRIPTIONAL REGULATOR GADX"/>
    <property type="match status" value="1"/>
</dbReference>
<accession>A0A4R6E3P3</accession>
<evidence type="ECO:0000256" key="4">
    <source>
        <dbReference type="SAM" id="MobiDB-lite"/>
    </source>
</evidence>
<evidence type="ECO:0000313" key="6">
    <source>
        <dbReference type="EMBL" id="TDN52440.1"/>
    </source>
</evidence>
<dbReference type="PANTHER" id="PTHR47894:SF1">
    <property type="entry name" value="HTH-TYPE TRANSCRIPTIONAL REGULATOR VQSM"/>
    <property type="match status" value="1"/>
</dbReference>
<evidence type="ECO:0000259" key="5">
    <source>
        <dbReference type="PROSITE" id="PS01124"/>
    </source>
</evidence>
<proteinExistence type="predicted"/>